<dbReference type="Pfam" id="PF02171">
    <property type="entry name" value="Piwi"/>
    <property type="match status" value="1"/>
</dbReference>
<dbReference type="Pfam" id="PF02170">
    <property type="entry name" value="PAZ"/>
    <property type="match status" value="1"/>
</dbReference>
<dbReference type="Gene3D" id="3.30.420.10">
    <property type="entry name" value="Ribonuclease H-like superfamily/Ribonuclease H"/>
    <property type="match status" value="1"/>
</dbReference>
<dbReference type="AlphaFoldDB" id="A0AA39X108"/>
<dbReference type="InterPro" id="IPR003100">
    <property type="entry name" value="PAZ_dom"/>
</dbReference>
<evidence type="ECO:0000259" key="1">
    <source>
        <dbReference type="PROSITE" id="PS50821"/>
    </source>
</evidence>
<keyword evidence="4" id="KW-1185">Reference proteome</keyword>
<dbReference type="SMART" id="SM01163">
    <property type="entry name" value="DUF1785"/>
    <property type="match status" value="1"/>
</dbReference>
<comment type="caution">
    <text evidence="3">The sequence shown here is derived from an EMBL/GenBank/DDBJ whole genome shotgun (WGS) entry which is preliminary data.</text>
</comment>
<dbReference type="Gene3D" id="3.40.50.2300">
    <property type="match status" value="1"/>
</dbReference>
<dbReference type="Pfam" id="PF16486">
    <property type="entry name" value="ArgoN"/>
    <property type="match status" value="1"/>
</dbReference>
<dbReference type="Gene3D" id="2.170.260.10">
    <property type="entry name" value="paz domain"/>
    <property type="match status" value="1"/>
</dbReference>
<gene>
    <name evidence="3" type="ORF">B0T17DRAFT_639894</name>
</gene>
<dbReference type="InterPro" id="IPR003165">
    <property type="entry name" value="Piwi"/>
</dbReference>
<dbReference type="CDD" id="cd02846">
    <property type="entry name" value="PAZ_argonaute_like"/>
    <property type="match status" value="1"/>
</dbReference>
<protein>
    <submittedName>
        <fullName evidence="3">Piwi domain-containing protein</fullName>
    </submittedName>
</protein>
<dbReference type="InterPro" id="IPR012337">
    <property type="entry name" value="RNaseH-like_sf"/>
</dbReference>
<evidence type="ECO:0000259" key="2">
    <source>
        <dbReference type="PROSITE" id="PS50822"/>
    </source>
</evidence>
<reference evidence="3" key="1">
    <citation type="submission" date="2023-06" db="EMBL/GenBank/DDBJ databases">
        <title>Genome-scale phylogeny and comparative genomics of the fungal order Sordariales.</title>
        <authorList>
            <consortium name="Lawrence Berkeley National Laboratory"/>
            <person name="Hensen N."/>
            <person name="Bonometti L."/>
            <person name="Westerberg I."/>
            <person name="Brannstrom I.O."/>
            <person name="Guillou S."/>
            <person name="Cros-Aarteil S."/>
            <person name="Calhoun S."/>
            <person name="Haridas S."/>
            <person name="Kuo A."/>
            <person name="Mondo S."/>
            <person name="Pangilinan J."/>
            <person name="Riley R."/>
            <person name="LaButti K."/>
            <person name="Andreopoulos B."/>
            <person name="Lipzen A."/>
            <person name="Chen C."/>
            <person name="Yanf M."/>
            <person name="Daum C."/>
            <person name="Ng V."/>
            <person name="Clum A."/>
            <person name="Steindorff A."/>
            <person name="Ohm R."/>
            <person name="Martin F."/>
            <person name="Silar P."/>
            <person name="Natvig D."/>
            <person name="Lalanne C."/>
            <person name="Gautier V."/>
            <person name="Ament-velasquez S.L."/>
            <person name="Kruys A."/>
            <person name="Hutchinson M.I."/>
            <person name="Powell A.J."/>
            <person name="Barry K."/>
            <person name="Miller A.N."/>
            <person name="Grigoriev I.V."/>
            <person name="Debuchy R."/>
            <person name="Gladieux P."/>
            <person name="Thoren M.H."/>
            <person name="Johannesson H."/>
        </authorList>
    </citation>
    <scope>NUCLEOTIDE SEQUENCE</scope>
    <source>
        <strain evidence="3">SMH3391-2</strain>
    </source>
</reference>
<dbReference type="EMBL" id="JAULSR010000003">
    <property type="protein sequence ID" value="KAK0625289.1"/>
    <property type="molecule type" value="Genomic_DNA"/>
</dbReference>
<dbReference type="PROSITE" id="PS50822">
    <property type="entry name" value="PIWI"/>
    <property type="match status" value="1"/>
</dbReference>
<accession>A0AA39X108</accession>
<dbReference type="GO" id="GO:0003723">
    <property type="term" value="F:RNA binding"/>
    <property type="evidence" value="ECO:0007669"/>
    <property type="project" value="InterPro"/>
</dbReference>
<dbReference type="SUPFAM" id="SSF53098">
    <property type="entry name" value="Ribonuclease H-like"/>
    <property type="match status" value="1"/>
</dbReference>
<feature type="domain" description="PAZ" evidence="1">
    <location>
        <begin position="317"/>
        <end position="433"/>
    </location>
</feature>
<dbReference type="Pfam" id="PF16488">
    <property type="entry name" value="ArgoL2"/>
    <property type="match status" value="1"/>
</dbReference>
<dbReference type="InterPro" id="IPR032474">
    <property type="entry name" value="Argonaute_N"/>
</dbReference>
<proteinExistence type="predicted"/>
<dbReference type="SUPFAM" id="SSF101690">
    <property type="entry name" value="PAZ domain"/>
    <property type="match status" value="1"/>
</dbReference>
<feature type="domain" description="Piwi" evidence="2">
    <location>
        <begin position="605"/>
        <end position="926"/>
    </location>
</feature>
<evidence type="ECO:0000313" key="3">
    <source>
        <dbReference type="EMBL" id="KAK0625289.1"/>
    </source>
</evidence>
<evidence type="ECO:0000313" key="4">
    <source>
        <dbReference type="Proteomes" id="UP001174934"/>
    </source>
</evidence>
<organism evidence="3 4">
    <name type="scientific">Bombardia bombarda</name>
    <dbReference type="NCBI Taxonomy" id="252184"/>
    <lineage>
        <taxon>Eukaryota</taxon>
        <taxon>Fungi</taxon>
        <taxon>Dikarya</taxon>
        <taxon>Ascomycota</taxon>
        <taxon>Pezizomycotina</taxon>
        <taxon>Sordariomycetes</taxon>
        <taxon>Sordariomycetidae</taxon>
        <taxon>Sordariales</taxon>
        <taxon>Lasiosphaeriaceae</taxon>
        <taxon>Bombardia</taxon>
    </lineage>
</organism>
<dbReference type="PANTHER" id="PTHR22891">
    <property type="entry name" value="EUKARYOTIC TRANSLATION INITIATION FACTOR 2C"/>
    <property type="match status" value="1"/>
</dbReference>
<name>A0AA39X108_9PEZI</name>
<dbReference type="InterPro" id="IPR036397">
    <property type="entry name" value="RNaseH_sf"/>
</dbReference>
<dbReference type="InterPro" id="IPR045246">
    <property type="entry name" value="Piwi_ago-like"/>
</dbReference>
<dbReference type="InterPro" id="IPR032472">
    <property type="entry name" value="ArgoL2"/>
</dbReference>
<dbReference type="SMART" id="SM00950">
    <property type="entry name" value="Piwi"/>
    <property type="match status" value="1"/>
</dbReference>
<dbReference type="PROSITE" id="PS50821">
    <property type="entry name" value="PAZ"/>
    <property type="match status" value="1"/>
</dbReference>
<dbReference type="Proteomes" id="UP001174934">
    <property type="component" value="Unassembled WGS sequence"/>
</dbReference>
<dbReference type="Pfam" id="PF08699">
    <property type="entry name" value="ArgoL1"/>
    <property type="match status" value="1"/>
</dbReference>
<dbReference type="CDD" id="cd04657">
    <property type="entry name" value="Piwi_ago-like"/>
    <property type="match status" value="1"/>
</dbReference>
<dbReference type="InterPro" id="IPR036085">
    <property type="entry name" value="PAZ_dom_sf"/>
</dbReference>
<sequence>MDRSVELLLLLRHDPRQELLLLLWDDPRQELLLLDPPILSRARPLPNDRFKTPEVLNKRVDLPPEAYIVSGFQPEFAARPGMSNSGKPITVQVNQFAVTQLTNPDVFTYDISLSPLPLKPIVFKKVWNSRTFQGKLKEYNQHCWIYDDHKLAWSMNNVREIKIMVDLDAEKGRTLPPGAIAKNSFLIHVRQTGKVRMDALRAYLQKQMTWDNSVIECMSFLDHVLRQGPSERMTLIKRSLFNNNSQARNLNSYIEAIKGIYSSIRLNETITKPRGTGLGVNVDVTNQCFWIGQKFEQLVRNYLINNGFKVSSETLKNALRPVQVNGRWSQSEPFKALRKLQKIRFEVNHRGKTQDRKEYIVKRFAFDEKYGDKGANATVVEFEQRMPDGTTQVTTVQKYYFTKYKARLQEPYLPLIETNRDGMFPFEVCEVHRFNRYPFKLDPNQTSEMIKFAVQRPIQRKAEIEKMVSNLDWGRDRYLNSFGITISTEMSKVPAKLIMNPEVEFGNKKKVNPRFTGRWDLRNSTFVAPHRTPLKSWAFCILENCVDLATVRNFASEWSKAWKGHGGQVANMPNIFQPPSGTQHGDIVTKCYKDTGGTFKMNPQVIFFIVPTKTTWVYERLKKNADCRYAFTSQVLLAGHVQKAQGQYCSNVCLKVNAKLGGQNSKIAATLPSWKTKRQQQAKPSANDKGNWASSVFFDKKTMMIGVDVSHAAPGSDQASMAAMCVSMDKDAAIYRGAVQTNGWRVEVLTPTNTNGMLAPILQDWIKENGSPPEQVFYFRDGVSEGQFAHVMEYELTEMKNVFKRVTGKIPKFTVIIATKRHHIRFFPGKDGDRNENALPGTCVEKEVTHPFHYDFYLCSHSAIQGTARPVHYNVIHDDIKLSPDDLQQMIYHQCYQYCRSTTPVSLHPAVYYAHLAGARARAHENLAASAQRDLDGKAFVLGTGGVLAKHDPSLTSSQMARETECLPLLPLGGKDARPDQAAVFRNSMWWV</sequence>
<dbReference type="InterPro" id="IPR014811">
    <property type="entry name" value="ArgoL1"/>
</dbReference>